<accession>A0A434AWW4</accession>
<dbReference type="RefSeq" id="WP_127343053.1">
    <property type="nucleotide sequence ID" value="NZ_RJJX01000005.1"/>
</dbReference>
<reference evidence="2 3" key="1">
    <citation type="submission" date="2018-11" db="EMBL/GenBank/DDBJ databases">
        <title>Parancylomarina longa gen. nov., sp. nov., isolated from sediments of southern Okinawa.</title>
        <authorList>
            <person name="Fu T."/>
        </authorList>
    </citation>
    <scope>NUCLEOTIDE SEQUENCE [LARGE SCALE GENOMIC DNA]</scope>
    <source>
        <strain evidence="2 3">T3-2 S1-C</strain>
    </source>
</reference>
<sequence>MTKPNSKFRNGILIAYGCGIGSFTIGVTDVLLESVFSYSTATSVGGQMVLPGMIAGICGFTFYQFLKKRKFISTFLSYGLGLFFEFSFSTNTT</sequence>
<evidence type="ECO:0000313" key="3">
    <source>
        <dbReference type="Proteomes" id="UP000282985"/>
    </source>
</evidence>
<evidence type="ECO:0000313" key="2">
    <source>
        <dbReference type="EMBL" id="RUT78998.1"/>
    </source>
</evidence>
<keyword evidence="1" id="KW-0812">Transmembrane</keyword>
<gene>
    <name evidence="2" type="ORF">DLK05_05830</name>
</gene>
<dbReference type="AlphaFoldDB" id="A0A434AWW4"/>
<comment type="caution">
    <text evidence="2">The sequence shown here is derived from an EMBL/GenBank/DDBJ whole genome shotgun (WGS) entry which is preliminary data.</text>
</comment>
<feature type="transmembrane region" description="Helical" evidence="1">
    <location>
        <begin position="12"/>
        <end position="32"/>
    </location>
</feature>
<keyword evidence="1" id="KW-1133">Transmembrane helix</keyword>
<keyword evidence="3" id="KW-1185">Reference proteome</keyword>
<organism evidence="2 3">
    <name type="scientific">Ancylomarina longa</name>
    <dbReference type="NCBI Taxonomy" id="2487017"/>
    <lineage>
        <taxon>Bacteria</taxon>
        <taxon>Pseudomonadati</taxon>
        <taxon>Bacteroidota</taxon>
        <taxon>Bacteroidia</taxon>
        <taxon>Marinilabiliales</taxon>
        <taxon>Marinifilaceae</taxon>
        <taxon>Ancylomarina</taxon>
    </lineage>
</organism>
<dbReference type="EMBL" id="RJJX01000005">
    <property type="protein sequence ID" value="RUT78998.1"/>
    <property type="molecule type" value="Genomic_DNA"/>
</dbReference>
<keyword evidence="1" id="KW-0472">Membrane</keyword>
<dbReference type="Proteomes" id="UP000282985">
    <property type="component" value="Unassembled WGS sequence"/>
</dbReference>
<proteinExistence type="predicted"/>
<evidence type="ECO:0000256" key="1">
    <source>
        <dbReference type="SAM" id="Phobius"/>
    </source>
</evidence>
<protein>
    <submittedName>
        <fullName evidence="2">Uncharacterized protein</fullName>
    </submittedName>
</protein>
<feature type="transmembrane region" description="Helical" evidence="1">
    <location>
        <begin position="44"/>
        <end position="66"/>
    </location>
</feature>
<name>A0A434AWW4_9BACT</name>